<name>A0A9W4GED9_BLUGR</name>
<proteinExistence type="predicted"/>
<gene>
    <name evidence="1" type="ORF">BGTH12_LOCUS3024</name>
</gene>
<dbReference type="EMBL" id="CAJHIT010000005">
    <property type="protein sequence ID" value="CAD6501666.1"/>
    <property type="molecule type" value="Genomic_DNA"/>
</dbReference>
<accession>A0A9W4GED9</accession>
<reference evidence="1" key="1">
    <citation type="submission" date="2020-10" db="EMBL/GenBank/DDBJ databases">
        <authorList>
            <person name="Muller C M."/>
        </authorList>
    </citation>
    <scope>NUCLEOTIDE SEQUENCE</scope>
    <source>
        <strain evidence="1">THUN-12</strain>
    </source>
</reference>
<dbReference type="Proteomes" id="UP000683417">
    <property type="component" value="Unassembled WGS sequence"/>
</dbReference>
<protein>
    <submittedName>
        <fullName evidence="1">BgTH12-01916</fullName>
    </submittedName>
</protein>
<sequence>MTSAYQVAMRFSSFAIVSVTLCSLVSAFVRSTNTPLKSHMKADNYVDPKKVLVFNCDGKIFSSRRIRSAARSACKVIRKKNRSFWNPNNLNLKVYESSVKVDTIGDTNIVSVDNTFSWPIKSGIYRLLPAKKGRYRIILNIRCRVLNLMYIKKGQYKACSLKTLSPKT</sequence>
<organism evidence="1 2">
    <name type="scientific">Blumeria graminis f. sp. triticale</name>
    <dbReference type="NCBI Taxonomy" id="1689686"/>
    <lineage>
        <taxon>Eukaryota</taxon>
        <taxon>Fungi</taxon>
        <taxon>Dikarya</taxon>
        <taxon>Ascomycota</taxon>
        <taxon>Pezizomycotina</taxon>
        <taxon>Leotiomycetes</taxon>
        <taxon>Erysiphales</taxon>
        <taxon>Erysiphaceae</taxon>
        <taxon>Blumeria</taxon>
    </lineage>
</organism>
<evidence type="ECO:0000313" key="2">
    <source>
        <dbReference type="Proteomes" id="UP000683417"/>
    </source>
</evidence>
<evidence type="ECO:0000313" key="1">
    <source>
        <dbReference type="EMBL" id="CAD6501666.1"/>
    </source>
</evidence>
<comment type="caution">
    <text evidence="1">The sequence shown here is derived from an EMBL/GenBank/DDBJ whole genome shotgun (WGS) entry which is preliminary data.</text>
</comment>
<dbReference type="AlphaFoldDB" id="A0A9W4GED9"/>